<dbReference type="PANTHER" id="PTHR47926:SF452">
    <property type="entry name" value="PENTATRICOPEPTIDE REPEAT-CONTAINING PROTEIN"/>
    <property type="match status" value="1"/>
</dbReference>
<evidence type="ECO:0000256" key="2">
    <source>
        <dbReference type="PROSITE-ProRule" id="PRU00708"/>
    </source>
</evidence>
<dbReference type="Pfam" id="PF01535">
    <property type="entry name" value="PPR"/>
    <property type="match status" value="6"/>
</dbReference>
<dbReference type="InterPro" id="IPR011990">
    <property type="entry name" value="TPR-like_helical_dom_sf"/>
</dbReference>
<dbReference type="GO" id="GO:0099402">
    <property type="term" value="P:plant organ development"/>
    <property type="evidence" value="ECO:0007669"/>
    <property type="project" value="UniProtKB-ARBA"/>
</dbReference>
<accession>A0A7I8IXY1</accession>
<name>A0A7I8IXY1_SPIIN</name>
<feature type="repeat" description="PPR" evidence="2">
    <location>
        <begin position="221"/>
        <end position="255"/>
    </location>
</feature>
<dbReference type="Pfam" id="PF20430">
    <property type="entry name" value="Eplus_motif"/>
    <property type="match status" value="1"/>
</dbReference>
<proteinExistence type="predicted"/>
<dbReference type="EMBL" id="LR743594">
    <property type="protein sequence ID" value="CAA2623270.1"/>
    <property type="molecule type" value="Genomic_DNA"/>
</dbReference>
<reference evidence="4 5" key="1">
    <citation type="submission" date="2019-12" db="EMBL/GenBank/DDBJ databases">
        <authorList>
            <person name="Scholz U."/>
            <person name="Mascher M."/>
            <person name="Fiebig A."/>
        </authorList>
    </citation>
    <scope>NUCLEOTIDE SEQUENCE</scope>
</reference>
<feature type="repeat" description="PPR" evidence="2">
    <location>
        <begin position="190"/>
        <end position="220"/>
    </location>
</feature>
<dbReference type="InterPro" id="IPR046960">
    <property type="entry name" value="PPR_At4g14850-like_plant"/>
</dbReference>
<dbReference type="AlphaFoldDB" id="A0A7I8IXY1"/>
<dbReference type="Proteomes" id="UP001189122">
    <property type="component" value="Unassembled WGS sequence"/>
</dbReference>
<evidence type="ECO:0000313" key="4">
    <source>
        <dbReference type="EMBL" id="CAA2623270.1"/>
    </source>
</evidence>
<dbReference type="GO" id="GO:0009451">
    <property type="term" value="P:RNA modification"/>
    <property type="evidence" value="ECO:0007669"/>
    <property type="project" value="InterPro"/>
</dbReference>
<dbReference type="PANTHER" id="PTHR47926">
    <property type="entry name" value="PENTATRICOPEPTIDE REPEAT-CONTAINING PROTEIN"/>
    <property type="match status" value="1"/>
</dbReference>
<organism evidence="4">
    <name type="scientific">Spirodela intermedia</name>
    <name type="common">Intermediate duckweed</name>
    <dbReference type="NCBI Taxonomy" id="51605"/>
    <lineage>
        <taxon>Eukaryota</taxon>
        <taxon>Viridiplantae</taxon>
        <taxon>Streptophyta</taxon>
        <taxon>Embryophyta</taxon>
        <taxon>Tracheophyta</taxon>
        <taxon>Spermatophyta</taxon>
        <taxon>Magnoliopsida</taxon>
        <taxon>Liliopsida</taxon>
        <taxon>Araceae</taxon>
        <taxon>Lemnoideae</taxon>
        <taxon>Spirodela</taxon>
    </lineage>
</organism>
<dbReference type="InterPro" id="IPR046848">
    <property type="entry name" value="E_motif"/>
</dbReference>
<feature type="repeat" description="PPR" evidence="2">
    <location>
        <begin position="322"/>
        <end position="356"/>
    </location>
</feature>
<dbReference type="FunFam" id="1.25.40.10:FF:000348">
    <property type="entry name" value="Pentatricopeptide repeat-containing protein chloroplastic"/>
    <property type="match status" value="1"/>
</dbReference>
<dbReference type="NCBIfam" id="TIGR00756">
    <property type="entry name" value="PPR"/>
    <property type="match status" value="2"/>
</dbReference>
<evidence type="ECO:0000256" key="1">
    <source>
        <dbReference type="ARBA" id="ARBA00022737"/>
    </source>
</evidence>
<dbReference type="GO" id="GO:0008270">
    <property type="term" value="F:zinc ion binding"/>
    <property type="evidence" value="ECO:0007669"/>
    <property type="project" value="InterPro"/>
</dbReference>
<dbReference type="Gene3D" id="1.25.40.10">
    <property type="entry name" value="Tetratricopeptide repeat domain"/>
    <property type="match status" value="4"/>
</dbReference>
<evidence type="ECO:0000259" key="3">
    <source>
        <dbReference type="Pfam" id="PF14432"/>
    </source>
</evidence>
<protein>
    <recommendedName>
        <fullName evidence="3">DYW domain-containing protein</fullName>
    </recommendedName>
</protein>
<gene>
    <name evidence="4" type="ORF">SI7747_07009209</name>
</gene>
<dbReference type="InterPro" id="IPR002885">
    <property type="entry name" value="PPR_rpt"/>
</dbReference>
<dbReference type="InterPro" id="IPR032867">
    <property type="entry name" value="DYW_dom"/>
</dbReference>
<dbReference type="Pfam" id="PF20431">
    <property type="entry name" value="E_motif"/>
    <property type="match status" value="1"/>
</dbReference>
<feature type="repeat" description="PPR" evidence="2">
    <location>
        <begin position="88"/>
        <end position="123"/>
    </location>
</feature>
<dbReference type="InterPro" id="IPR046849">
    <property type="entry name" value="E2_motif"/>
</dbReference>
<sequence>MNASRSASLLVAKALSAKSPVLQLLLETCTGLPQLKVVHAHMLRSQLIADVFCASRLLAFCVDPPTGADRPSLLYYAEKVFSLVDQPNLFMYNAMIRGWSGHGGDPSRSLDLLRQMLRMGLRPDNLTFPFVFKACAALGYGGMGRQVHGQVVLVGLWGDPYVQSSLLHMYARCGNGGAASRLFREIERPDAVIWTTMVLVYSQCGELLSARKMFDEMPDRNAATWSCMISGYAKNGHFEEALDLFRSMQLEKVRANEAAMVGVLTSCANLGTLEGGKMAHEYMVRHNIVLNLILGTALVEMYAKCGDIQRAIAIFEQLPERDWLSWTTMIAGLAMHGCTLMALEYFSKMVGAGVAPRAITFTAVLSVCSHGGLVAEALSSQNGALWMHGRPLGRAGKLQEAERFVLEMPVEPDGSIWGALLGACRIHRNSAMGKRVGEILTQLQPEHGGYYVLASNICAKAGQWEGVSELRRAMKERGVKKELGHSLVELDGRAHLFITGDKSHPEIGKIEEMWEEILQRIRAAGYVGRTGEVLFDIEEEEKDSALTKHSEKLAIALGVMKTGPGATIRIVKNLRVCEDCHEVTKLVSEVFHREFIVRDRNRFHHFKGGKCSCLDYW</sequence>
<dbReference type="GO" id="GO:0003723">
    <property type="term" value="F:RNA binding"/>
    <property type="evidence" value="ECO:0007669"/>
    <property type="project" value="InterPro"/>
</dbReference>
<feature type="domain" description="DYW" evidence="3">
    <location>
        <begin position="525"/>
        <end position="617"/>
    </location>
</feature>
<evidence type="ECO:0000313" key="5">
    <source>
        <dbReference type="Proteomes" id="UP001189122"/>
    </source>
</evidence>
<keyword evidence="5" id="KW-1185">Reference proteome</keyword>
<dbReference type="EMBL" id="CACRZD030000007">
    <property type="protein sequence ID" value="CAA6662824.1"/>
    <property type="molecule type" value="Genomic_DNA"/>
</dbReference>
<dbReference type="Pfam" id="PF14432">
    <property type="entry name" value="DYW_deaminase"/>
    <property type="match status" value="1"/>
</dbReference>
<dbReference type="FunFam" id="1.25.40.10:FF:000158">
    <property type="entry name" value="pentatricopeptide repeat-containing protein At2g33680"/>
    <property type="match status" value="1"/>
</dbReference>
<keyword evidence="1" id="KW-0677">Repeat</keyword>
<dbReference type="PROSITE" id="PS51375">
    <property type="entry name" value="PPR"/>
    <property type="match status" value="4"/>
</dbReference>